<keyword evidence="7 10" id="KW-0175">Coiled coil</keyword>
<reference evidence="12 13" key="1">
    <citation type="submission" date="2023-03" db="EMBL/GenBank/DDBJ databases">
        <title>High recombination rates correlate with genetic variation in Cardiocondyla obscurior ants.</title>
        <authorList>
            <person name="Errbii M."/>
        </authorList>
    </citation>
    <scope>NUCLEOTIDE SEQUENCE [LARGE SCALE GENOMIC DNA]</scope>
    <source>
        <strain evidence="12">Alpha-2009</strain>
        <tissue evidence="12">Whole body</tissue>
    </source>
</reference>
<keyword evidence="13" id="KW-1185">Reference proteome</keyword>
<dbReference type="InterPro" id="IPR028564">
    <property type="entry name" value="MT_TRM10-typ"/>
</dbReference>
<evidence type="ECO:0000313" key="12">
    <source>
        <dbReference type="EMBL" id="KAL0101087.1"/>
    </source>
</evidence>
<feature type="domain" description="SAM-dependent MTase TRM10-type" evidence="11">
    <location>
        <begin position="194"/>
        <end position="388"/>
    </location>
</feature>
<dbReference type="Gene3D" id="3.40.1280.30">
    <property type="match status" value="1"/>
</dbReference>
<dbReference type="PANTHER" id="PTHR13563:SF5">
    <property type="entry name" value="TRNA METHYLTRANSFERASE 10 HOMOLOG C"/>
    <property type="match status" value="1"/>
</dbReference>
<protein>
    <recommendedName>
        <fullName evidence="9">RNA (guanine-9-)-methyltransferase domain-containing protein 1</fullName>
    </recommendedName>
</protein>
<comment type="caution">
    <text evidence="12">The sequence shown here is derived from an EMBL/GenBank/DDBJ whole genome shotgun (WGS) entry which is preliminary data.</text>
</comment>
<sequence>MFNNVKRFLTVSIRNRENCLIRLTRKNVLSVKFQPCANTWCLGDVVYKRFYCHVTTNESNPTSTDLKNQQLKLYKQKLDEFLSNPENKKRFQLLELEVDVLRHNALKVPNHIEPKDWLNLLKSTKSGRRKYLEFLWRNEKTTENKKARKEAKQVERLAKIEAEKQIEDNGEIKYGLLHNTIFMRIYDTTINHFYNSKLIQAMMFEPKIVFDCSYENDMRQREIHNCAKQMALAFAINRAHVDPMALYFCNFNNNGLLKQHLHQNIPTLLNDDFPVVIEPKSYLDIFSKNELVYLTPHCRTNLIDYDPNTVYIIGAFVDKSVSLPLSMAKAKREGIRMARFPIDRYLTWGSSSSKNLTLDQSLRIILDLRHTGNWTEALKNVPVRKLKSAREYMLQQKLQKSMSLNTPETQEPEVPAMNFTFQSRKLN</sequence>
<dbReference type="GO" id="GO:0005654">
    <property type="term" value="C:nucleoplasm"/>
    <property type="evidence" value="ECO:0007669"/>
    <property type="project" value="TreeGrafter"/>
</dbReference>
<keyword evidence="5" id="KW-0819">tRNA processing</keyword>
<dbReference type="Proteomes" id="UP001430953">
    <property type="component" value="Unassembled WGS sequence"/>
</dbReference>
<evidence type="ECO:0000256" key="5">
    <source>
        <dbReference type="ARBA" id="ARBA00022694"/>
    </source>
</evidence>
<evidence type="ECO:0000256" key="9">
    <source>
        <dbReference type="ARBA" id="ARBA00029803"/>
    </source>
</evidence>
<keyword evidence="8" id="KW-0496">Mitochondrion</keyword>
<feature type="coiled-coil region" evidence="10">
    <location>
        <begin position="137"/>
        <end position="164"/>
    </location>
</feature>
<dbReference type="InterPro" id="IPR025812">
    <property type="entry name" value="Trm10_C_MTase_dom"/>
</dbReference>
<dbReference type="GO" id="GO:0032259">
    <property type="term" value="P:methylation"/>
    <property type="evidence" value="ECO:0007669"/>
    <property type="project" value="UniProtKB-KW"/>
</dbReference>
<dbReference type="CDD" id="cd18102">
    <property type="entry name" value="Trm10_MRRP1"/>
    <property type="match status" value="1"/>
</dbReference>
<keyword evidence="3" id="KW-0808">Transferase</keyword>
<comment type="subcellular location">
    <subcellularLocation>
        <location evidence="1">Mitochondrion</location>
    </subcellularLocation>
</comment>
<evidence type="ECO:0000256" key="6">
    <source>
        <dbReference type="ARBA" id="ARBA00022946"/>
    </source>
</evidence>
<evidence type="ECO:0000256" key="8">
    <source>
        <dbReference type="ARBA" id="ARBA00023128"/>
    </source>
</evidence>
<dbReference type="InterPro" id="IPR038459">
    <property type="entry name" value="MT_TRM10-typ_sf"/>
</dbReference>
<dbReference type="InterPro" id="IPR007356">
    <property type="entry name" value="tRNA_m1G_MeTrfase_euk"/>
</dbReference>
<dbReference type="GO" id="GO:0000049">
    <property type="term" value="F:tRNA binding"/>
    <property type="evidence" value="ECO:0007669"/>
    <property type="project" value="TreeGrafter"/>
</dbReference>
<name>A0AAW2ECZ6_9HYME</name>
<evidence type="ECO:0000313" key="13">
    <source>
        <dbReference type="Proteomes" id="UP001430953"/>
    </source>
</evidence>
<organism evidence="12 13">
    <name type="scientific">Cardiocondyla obscurior</name>
    <dbReference type="NCBI Taxonomy" id="286306"/>
    <lineage>
        <taxon>Eukaryota</taxon>
        <taxon>Metazoa</taxon>
        <taxon>Ecdysozoa</taxon>
        <taxon>Arthropoda</taxon>
        <taxon>Hexapoda</taxon>
        <taxon>Insecta</taxon>
        <taxon>Pterygota</taxon>
        <taxon>Neoptera</taxon>
        <taxon>Endopterygota</taxon>
        <taxon>Hymenoptera</taxon>
        <taxon>Apocrita</taxon>
        <taxon>Aculeata</taxon>
        <taxon>Formicoidea</taxon>
        <taxon>Formicidae</taxon>
        <taxon>Myrmicinae</taxon>
        <taxon>Cardiocondyla</taxon>
    </lineage>
</organism>
<evidence type="ECO:0000256" key="4">
    <source>
        <dbReference type="ARBA" id="ARBA00022691"/>
    </source>
</evidence>
<dbReference type="PROSITE" id="PS51675">
    <property type="entry name" value="SAM_MT_TRM10"/>
    <property type="match status" value="1"/>
</dbReference>
<evidence type="ECO:0000256" key="1">
    <source>
        <dbReference type="ARBA" id="ARBA00004173"/>
    </source>
</evidence>
<evidence type="ECO:0000256" key="10">
    <source>
        <dbReference type="SAM" id="Coils"/>
    </source>
</evidence>
<evidence type="ECO:0000256" key="7">
    <source>
        <dbReference type="ARBA" id="ARBA00023054"/>
    </source>
</evidence>
<evidence type="ECO:0000256" key="3">
    <source>
        <dbReference type="ARBA" id="ARBA00022679"/>
    </source>
</evidence>
<dbReference type="GO" id="GO:0097745">
    <property type="term" value="P:mitochondrial tRNA 5'-end processing"/>
    <property type="evidence" value="ECO:0007669"/>
    <property type="project" value="TreeGrafter"/>
</dbReference>
<dbReference type="GO" id="GO:0008168">
    <property type="term" value="F:methyltransferase activity"/>
    <property type="evidence" value="ECO:0007669"/>
    <property type="project" value="UniProtKB-KW"/>
</dbReference>
<proteinExistence type="predicted"/>
<evidence type="ECO:0000259" key="11">
    <source>
        <dbReference type="PROSITE" id="PS51675"/>
    </source>
</evidence>
<evidence type="ECO:0000256" key="2">
    <source>
        <dbReference type="ARBA" id="ARBA00022603"/>
    </source>
</evidence>
<dbReference type="EMBL" id="JADYXP020000024">
    <property type="protein sequence ID" value="KAL0101087.1"/>
    <property type="molecule type" value="Genomic_DNA"/>
</dbReference>
<dbReference type="GO" id="GO:0070131">
    <property type="term" value="P:positive regulation of mitochondrial translation"/>
    <property type="evidence" value="ECO:0007669"/>
    <property type="project" value="TreeGrafter"/>
</dbReference>
<keyword evidence="4" id="KW-0949">S-adenosyl-L-methionine</keyword>
<gene>
    <name evidence="12" type="ORF">PUN28_018740</name>
</gene>
<keyword evidence="2" id="KW-0489">Methyltransferase</keyword>
<dbReference type="AlphaFoldDB" id="A0AAW2ECZ6"/>
<keyword evidence="6" id="KW-0809">Transit peptide</keyword>
<accession>A0AAW2ECZ6</accession>
<dbReference type="PANTHER" id="PTHR13563">
    <property type="entry name" value="TRNA (GUANINE-9-) METHYLTRANSFERASE"/>
    <property type="match status" value="1"/>
</dbReference>
<dbReference type="GO" id="GO:0005739">
    <property type="term" value="C:mitochondrion"/>
    <property type="evidence" value="ECO:0007669"/>
    <property type="project" value="UniProtKB-SubCell"/>
</dbReference>